<keyword evidence="4" id="KW-1185">Reference proteome</keyword>
<dbReference type="InterPro" id="IPR035957">
    <property type="entry name" value="Crust_neurohorm_sf"/>
</dbReference>
<protein>
    <submittedName>
        <fullName evidence="5">Uncharacterized protein</fullName>
    </submittedName>
</protein>
<feature type="disulfide bond" evidence="3">
    <location>
        <begin position="49"/>
        <end position="77"/>
    </location>
</feature>
<dbReference type="SUPFAM" id="SSF81778">
    <property type="entry name" value="Crustacean CHH/MIH/GIH neurohormone"/>
    <property type="match status" value="1"/>
</dbReference>
<dbReference type="AlphaFoldDB" id="A0A914ENM7"/>
<comment type="similarity">
    <text evidence="1">Belongs to the arthropod CHH/MIH/GIH/VIH hormone family.</text>
</comment>
<dbReference type="GO" id="GO:0007623">
    <property type="term" value="P:circadian rhythm"/>
    <property type="evidence" value="ECO:0007669"/>
    <property type="project" value="TreeGrafter"/>
</dbReference>
<dbReference type="PROSITE" id="PS01250">
    <property type="entry name" value="CHH_MIH_GIH"/>
    <property type="match status" value="1"/>
</dbReference>
<dbReference type="InterPro" id="IPR018251">
    <property type="entry name" value="Crust_neurhormone_CS"/>
</dbReference>
<keyword evidence="2 3" id="KW-1015">Disulfide bond</keyword>
<dbReference type="Gene3D" id="1.10.2010.10">
    <property type="entry name" value="Crustacean CHH/MIH/GIH neurohormone"/>
    <property type="match status" value="1"/>
</dbReference>
<dbReference type="Pfam" id="PF01147">
    <property type="entry name" value="Crust_neurohorm"/>
    <property type="match status" value="1"/>
</dbReference>
<evidence type="ECO:0000256" key="3">
    <source>
        <dbReference type="PIRSR" id="PIRSR631098-51"/>
    </source>
</evidence>
<sequence>MIIPGVNGAKQKQYFVTRAPLQRTTTKPACKAEENSPLKVVMDRVCTVCHEMFSHENPSMRAECREDCFRTEQFKRCLAVFQPPRQVQKMLMEFY</sequence>
<accession>A0A914ENM7</accession>
<feature type="disulfide bond" evidence="3">
    <location>
        <begin position="30"/>
        <end position="68"/>
    </location>
</feature>
<organism evidence="4 5">
    <name type="scientific">Acrobeloides nanus</name>
    <dbReference type="NCBI Taxonomy" id="290746"/>
    <lineage>
        <taxon>Eukaryota</taxon>
        <taxon>Metazoa</taxon>
        <taxon>Ecdysozoa</taxon>
        <taxon>Nematoda</taxon>
        <taxon>Chromadorea</taxon>
        <taxon>Rhabditida</taxon>
        <taxon>Tylenchina</taxon>
        <taxon>Cephalobomorpha</taxon>
        <taxon>Cephaloboidea</taxon>
        <taxon>Cephalobidae</taxon>
        <taxon>Acrobeloides</taxon>
    </lineage>
</organism>
<dbReference type="PANTHER" id="PTHR35981">
    <property type="entry name" value="ION TRANSPORT PEPTIDE, ISOFORM C"/>
    <property type="match status" value="1"/>
</dbReference>
<evidence type="ECO:0000256" key="2">
    <source>
        <dbReference type="ARBA" id="ARBA00023157"/>
    </source>
</evidence>
<dbReference type="PANTHER" id="PTHR35981:SF2">
    <property type="entry name" value="ION TRANSPORT PEPTIDE, ISOFORM C"/>
    <property type="match status" value="1"/>
</dbReference>
<dbReference type="Proteomes" id="UP000887540">
    <property type="component" value="Unplaced"/>
</dbReference>
<dbReference type="WBParaSite" id="ACRNAN_scaffold980.g21269.t1">
    <property type="protein sequence ID" value="ACRNAN_scaffold980.g21269.t1"/>
    <property type="gene ID" value="ACRNAN_scaffold980.g21269"/>
</dbReference>
<evidence type="ECO:0000313" key="4">
    <source>
        <dbReference type="Proteomes" id="UP000887540"/>
    </source>
</evidence>
<proteinExistence type="inferred from homology"/>
<reference evidence="5" key="1">
    <citation type="submission" date="2022-11" db="UniProtKB">
        <authorList>
            <consortium name="WormBaseParasite"/>
        </authorList>
    </citation>
    <scope>IDENTIFICATION</scope>
</reference>
<dbReference type="GO" id="GO:0005576">
    <property type="term" value="C:extracellular region"/>
    <property type="evidence" value="ECO:0007669"/>
    <property type="project" value="InterPro"/>
</dbReference>
<dbReference type="InterPro" id="IPR031098">
    <property type="entry name" value="Crust_neurohorm"/>
</dbReference>
<feature type="disulfide bond" evidence="3">
    <location>
        <begin position="46"/>
        <end position="64"/>
    </location>
</feature>
<name>A0A914ENM7_9BILA</name>
<evidence type="ECO:0000256" key="1">
    <source>
        <dbReference type="ARBA" id="ARBA00005447"/>
    </source>
</evidence>
<dbReference type="GO" id="GO:0005184">
    <property type="term" value="F:neuropeptide hormone activity"/>
    <property type="evidence" value="ECO:0007669"/>
    <property type="project" value="InterPro"/>
</dbReference>
<evidence type="ECO:0000313" key="5">
    <source>
        <dbReference type="WBParaSite" id="ACRNAN_scaffold980.g21269.t1"/>
    </source>
</evidence>